<gene>
    <name evidence="4" type="ORF">GMBLW1_30040</name>
</gene>
<keyword evidence="5" id="KW-1185">Reference proteome</keyword>
<reference evidence="4" key="1">
    <citation type="submission" date="2019-04" db="EMBL/GenBank/DDBJ databases">
        <authorList>
            <consortium name="Science for Life Laboratories"/>
        </authorList>
    </citation>
    <scope>NUCLEOTIDE SEQUENCE</scope>
    <source>
        <strain evidence="4">MBLW1</strain>
    </source>
</reference>
<dbReference type="AlphaFoldDB" id="A0A6C2YHI9"/>
<evidence type="ECO:0000313" key="4">
    <source>
        <dbReference type="EMBL" id="VIP00956.1"/>
    </source>
</evidence>
<feature type="domain" description="Acetyl xylan esterase" evidence="3">
    <location>
        <begin position="112"/>
        <end position="277"/>
    </location>
</feature>
<dbReference type="Gene3D" id="3.40.50.1820">
    <property type="entry name" value="alpha/beta hydrolase"/>
    <property type="match status" value="1"/>
</dbReference>
<protein>
    <recommendedName>
        <fullName evidence="3">Acetyl xylan esterase domain-containing protein</fullName>
    </recommendedName>
</protein>
<dbReference type="EMBL" id="LR586016">
    <property type="protein sequence ID" value="VIP00956.1"/>
    <property type="molecule type" value="Genomic_DNA"/>
</dbReference>
<dbReference type="RefSeq" id="WP_162656123.1">
    <property type="nucleotide sequence ID" value="NZ_LR593887.1"/>
</dbReference>
<dbReference type="InterPro" id="IPR050261">
    <property type="entry name" value="FrsA_esterase"/>
</dbReference>
<dbReference type="PANTHER" id="PTHR22946:SF8">
    <property type="entry name" value="ACETYL XYLAN ESTERASE DOMAIN-CONTAINING PROTEIN"/>
    <property type="match status" value="1"/>
</dbReference>
<dbReference type="InterPro" id="IPR008391">
    <property type="entry name" value="AXE1_dom"/>
</dbReference>
<dbReference type="Proteomes" id="UP000464378">
    <property type="component" value="Chromosome"/>
</dbReference>
<feature type="signal peptide" evidence="2">
    <location>
        <begin position="1"/>
        <end position="25"/>
    </location>
</feature>
<feature type="region of interest" description="Disordered" evidence="1">
    <location>
        <begin position="514"/>
        <end position="535"/>
    </location>
</feature>
<organism evidence="4">
    <name type="scientific">Tuwongella immobilis</name>
    <dbReference type="NCBI Taxonomy" id="692036"/>
    <lineage>
        <taxon>Bacteria</taxon>
        <taxon>Pseudomonadati</taxon>
        <taxon>Planctomycetota</taxon>
        <taxon>Planctomycetia</taxon>
        <taxon>Gemmatales</taxon>
        <taxon>Gemmataceae</taxon>
        <taxon>Tuwongella</taxon>
    </lineage>
</organism>
<dbReference type="SUPFAM" id="SSF53474">
    <property type="entry name" value="alpha/beta-Hydrolases"/>
    <property type="match status" value="1"/>
</dbReference>
<dbReference type="InParanoid" id="A0A6C2YHI9"/>
<proteinExistence type="predicted"/>
<evidence type="ECO:0000313" key="5">
    <source>
        <dbReference type="Proteomes" id="UP000464378"/>
    </source>
</evidence>
<dbReference type="InterPro" id="IPR029058">
    <property type="entry name" value="AB_hydrolase_fold"/>
</dbReference>
<keyword evidence="2" id="KW-0732">Signal</keyword>
<evidence type="ECO:0000259" key="3">
    <source>
        <dbReference type="Pfam" id="PF05448"/>
    </source>
</evidence>
<dbReference type="PANTHER" id="PTHR22946">
    <property type="entry name" value="DIENELACTONE HYDROLASE DOMAIN-CONTAINING PROTEIN-RELATED"/>
    <property type="match status" value="1"/>
</dbReference>
<dbReference type="Pfam" id="PF05448">
    <property type="entry name" value="AXE1"/>
    <property type="match status" value="1"/>
</dbReference>
<evidence type="ECO:0000256" key="1">
    <source>
        <dbReference type="SAM" id="MobiDB-lite"/>
    </source>
</evidence>
<dbReference type="PROSITE" id="PS51257">
    <property type="entry name" value="PROKAR_LIPOPROTEIN"/>
    <property type="match status" value="1"/>
</dbReference>
<name>A0A6C2YHI9_9BACT</name>
<evidence type="ECO:0000256" key="2">
    <source>
        <dbReference type="SAM" id="SignalP"/>
    </source>
</evidence>
<accession>A0A6C2YHI9</accession>
<dbReference type="KEGG" id="tim:GMBLW1_30040"/>
<dbReference type="EMBL" id="LR593887">
    <property type="protein sequence ID" value="VTR97330.1"/>
    <property type="molecule type" value="Genomic_DNA"/>
</dbReference>
<sequence length="535" mass="58976">MSLLGKWFGRMLMVGGLWFGCSAMAADPANDPRFRDIPARKWLDAFLQAECQPAFQARLADVAAAQTPEQITARQNRLRQQFITAIGGFPERTPLRPERTGTLVRKGYRIEKMIFESRPNHHVTANLYLPDGPGPFPAVLIPVGHSQTGKAADYQQRAAQLLVQNGFVAMTYDPIGQGERVQALDALGKPTLPGSTSEHTMTGVGALLGGRCTASYRIWDAIRAVDYLTSRPEVDAKRIGCTGCSGGGTLTAYLMALDDRIQAAAPSCYLTTFERLFATIGPQDGEQNLPGQVAAGFDHADFLALRAPKPTLICAATRDFFDIQGTWTTFREAKRLYSRLGFPERVELLESDTPHGYPKAHREGMVRWMSRWLKHIDSPITETELPLESVADLNCTRSGQILEDRHGVSVFTLNAQWAAELAVKRQQLSQTFAQQQDTIRRLIGISPSRLDFTASPWSEPRTVGDRMIRTQIITPKSGVPLTIAEIRSKTMTGAAAKLPPILLLHEAGHGLAQNPMAIDPRSGYGSRMRSRRGEL</sequence>
<feature type="chain" id="PRO_5033880658" description="Acetyl xylan esterase domain-containing protein" evidence="2">
    <location>
        <begin position="26"/>
        <end position="535"/>
    </location>
</feature>